<name>A0A3B7MWS8_9BACT</name>
<feature type="domain" description="Alginate export" evidence="2">
    <location>
        <begin position="61"/>
        <end position="442"/>
    </location>
</feature>
<organism evidence="3 4">
    <name type="scientific">Paraflavitalea soli</name>
    <dbReference type="NCBI Taxonomy" id="2315862"/>
    <lineage>
        <taxon>Bacteria</taxon>
        <taxon>Pseudomonadati</taxon>
        <taxon>Bacteroidota</taxon>
        <taxon>Chitinophagia</taxon>
        <taxon>Chitinophagales</taxon>
        <taxon>Chitinophagaceae</taxon>
        <taxon>Paraflavitalea</taxon>
    </lineage>
</organism>
<keyword evidence="1" id="KW-0732">Signal</keyword>
<reference evidence="3 4" key="1">
    <citation type="submission" date="2018-09" db="EMBL/GenBank/DDBJ databases">
        <title>Genome sequencing of strain 6GH32-13.</title>
        <authorList>
            <person name="Weon H.-Y."/>
            <person name="Heo J."/>
            <person name="Kwon S.-W."/>
        </authorList>
    </citation>
    <scope>NUCLEOTIDE SEQUENCE [LARGE SCALE GENOMIC DNA]</scope>
    <source>
        <strain evidence="3 4">5GH32-13</strain>
    </source>
</reference>
<feature type="chain" id="PRO_5017619800" description="Alginate export domain-containing protein" evidence="1">
    <location>
        <begin position="22"/>
        <end position="458"/>
    </location>
</feature>
<gene>
    <name evidence="3" type="ORF">D3H65_08815</name>
</gene>
<evidence type="ECO:0000313" key="3">
    <source>
        <dbReference type="EMBL" id="AXY78568.1"/>
    </source>
</evidence>
<proteinExistence type="predicted"/>
<dbReference type="OrthoDB" id="311329at2"/>
<dbReference type="AlphaFoldDB" id="A0A3B7MWS8"/>
<accession>A0A3B7MWS8</accession>
<feature type="signal peptide" evidence="1">
    <location>
        <begin position="1"/>
        <end position="21"/>
    </location>
</feature>
<keyword evidence="4" id="KW-1185">Reference proteome</keyword>
<evidence type="ECO:0000313" key="4">
    <source>
        <dbReference type="Proteomes" id="UP000263900"/>
    </source>
</evidence>
<protein>
    <recommendedName>
        <fullName evidence="2">Alginate export domain-containing protein</fullName>
    </recommendedName>
</protein>
<evidence type="ECO:0000259" key="2">
    <source>
        <dbReference type="Pfam" id="PF13372"/>
    </source>
</evidence>
<evidence type="ECO:0000256" key="1">
    <source>
        <dbReference type="SAM" id="SignalP"/>
    </source>
</evidence>
<dbReference type="Pfam" id="PF13372">
    <property type="entry name" value="Alginate_exp"/>
    <property type="match status" value="1"/>
</dbReference>
<dbReference type="Proteomes" id="UP000263900">
    <property type="component" value="Chromosome"/>
</dbReference>
<dbReference type="InterPro" id="IPR025388">
    <property type="entry name" value="Alginate_export_dom"/>
</dbReference>
<dbReference type="EMBL" id="CP032157">
    <property type="protein sequence ID" value="AXY78568.1"/>
    <property type="molecule type" value="Genomic_DNA"/>
</dbReference>
<sequence>MKQINALLLCLLGLFSSNAQNIPAFKQLRYEEDYTLLPQDSSRNWYTTTKFRALSKDRGIYLSMGGDIRYQYQRFTNENWGESPKDNDGFILTRYLAHADFHAGKHFRTFVQLQSSFANGKLTPPSPVDENQLDLHQAFADIAFTGRQAQALTIRIGRQELLYGSQRLVAVRDGPNNRQAFDAARLIYARPNWNAQLFYSRFVQSKQQIFDDGFANHTRFWGAYLVKNKVPLLRNADLYYFGLWKKNAKFDDGMGKELRHSIGGRFWDTQRFWKYDIEGLYQWGDFAGKQITAWTFSVNTSYKFANTPLKPEPGIKTELISGDAQYGDNKLQTFNPLFPRGGYFGLVSIIGPANLVDLHPSLTLDLSRGLYFNMDYDIFWRYSRNDGIYGPNVALIYSGKKSSQRSIGRQYSTHLEYIPNRFLYFRCEFTWFKASDFLHDTGIGKNILFAAGTAQLKF</sequence>
<dbReference type="KEGG" id="pseg:D3H65_08815"/>